<dbReference type="InterPro" id="IPR050250">
    <property type="entry name" value="Macrolide_Exporter_MacB"/>
</dbReference>
<proteinExistence type="inferred from homology"/>
<dbReference type="EMBL" id="CP042806">
    <property type="protein sequence ID" value="QEE27985.1"/>
    <property type="molecule type" value="Genomic_DNA"/>
</dbReference>
<dbReference type="RefSeq" id="WP_147647175.1">
    <property type="nucleotide sequence ID" value="NZ_CP042806.1"/>
</dbReference>
<evidence type="ECO:0000313" key="11">
    <source>
        <dbReference type="Proteomes" id="UP000321820"/>
    </source>
</evidence>
<feature type="compositionally biased region" description="Basic residues" evidence="7">
    <location>
        <begin position="52"/>
        <end position="69"/>
    </location>
</feature>
<dbReference type="PROSITE" id="PS51318">
    <property type="entry name" value="TAT"/>
    <property type="match status" value="1"/>
</dbReference>
<feature type="compositionally biased region" description="Polar residues" evidence="7">
    <location>
        <begin position="72"/>
        <end position="81"/>
    </location>
</feature>
<dbReference type="InterPro" id="IPR006311">
    <property type="entry name" value="TAT_signal"/>
</dbReference>
<evidence type="ECO:0000259" key="9">
    <source>
        <dbReference type="Pfam" id="PF02687"/>
    </source>
</evidence>
<gene>
    <name evidence="10" type="ORF">FTW19_08245</name>
</gene>
<organism evidence="10 11">
    <name type="scientific">Terriglobus albidus</name>
    <dbReference type="NCBI Taxonomy" id="1592106"/>
    <lineage>
        <taxon>Bacteria</taxon>
        <taxon>Pseudomonadati</taxon>
        <taxon>Acidobacteriota</taxon>
        <taxon>Terriglobia</taxon>
        <taxon>Terriglobales</taxon>
        <taxon>Acidobacteriaceae</taxon>
        <taxon>Terriglobus</taxon>
    </lineage>
</organism>
<feature type="transmembrane region" description="Helical" evidence="8">
    <location>
        <begin position="190"/>
        <end position="211"/>
    </location>
</feature>
<accession>A0A5B9EA37</accession>
<dbReference type="GO" id="GO:0022857">
    <property type="term" value="F:transmembrane transporter activity"/>
    <property type="evidence" value="ECO:0007669"/>
    <property type="project" value="TreeGrafter"/>
</dbReference>
<feature type="region of interest" description="Disordered" evidence="7">
    <location>
        <begin position="50"/>
        <end position="83"/>
    </location>
</feature>
<name>A0A5B9EA37_9BACT</name>
<evidence type="ECO:0000256" key="5">
    <source>
        <dbReference type="ARBA" id="ARBA00023136"/>
    </source>
</evidence>
<evidence type="ECO:0000256" key="7">
    <source>
        <dbReference type="SAM" id="MobiDB-lite"/>
    </source>
</evidence>
<dbReference type="GO" id="GO:0005886">
    <property type="term" value="C:plasma membrane"/>
    <property type="evidence" value="ECO:0007669"/>
    <property type="project" value="UniProtKB-SubCell"/>
</dbReference>
<protein>
    <submittedName>
        <fullName evidence="10">FtsX-like permease family protein</fullName>
    </submittedName>
</protein>
<evidence type="ECO:0000313" key="10">
    <source>
        <dbReference type="EMBL" id="QEE27985.1"/>
    </source>
</evidence>
<keyword evidence="5 8" id="KW-0472">Membrane</keyword>
<keyword evidence="2" id="KW-1003">Cell membrane</keyword>
<dbReference type="AlphaFoldDB" id="A0A5B9EA37"/>
<dbReference type="Pfam" id="PF02687">
    <property type="entry name" value="FtsX"/>
    <property type="match status" value="1"/>
</dbReference>
<dbReference type="InterPro" id="IPR003838">
    <property type="entry name" value="ABC3_permease_C"/>
</dbReference>
<evidence type="ECO:0000256" key="4">
    <source>
        <dbReference type="ARBA" id="ARBA00022989"/>
    </source>
</evidence>
<evidence type="ECO:0000256" key="2">
    <source>
        <dbReference type="ARBA" id="ARBA00022475"/>
    </source>
</evidence>
<comment type="similarity">
    <text evidence="6">Belongs to the ABC-4 integral membrane protein family.</text>
</comment>
<sequence length="226" mass="25202">MNHISRRKKLGAASLAGAGSLMPRMATARAHGHAPLTICNSLCKDAPYSAKRSSRHHRRSHHAPSRHLRQYAQPQSKSGNQHRLLPRRLPLIVRLVARALHRNPFRHLFLRSPGSRHHRSRQCRANSVEQRTREFWIRMALGAPQWNVLFLTLASTARTTAIGLVLGGLLSIGLSDAVHRWTQSSMRDAAVLAIISAVFLVASAIACFLPARRATRIDPMVALRDN</sequence>
<keyword evidence="11" id="KW-1185">Reference proteome</keyword>
<feature type="domain" description="ABC3 transporter permease C-terminal" evidence="9">
    <location>
        <begin position="127"/>
        <end position="219"/>
    </location>
</feature>
<evidence type="ECO:0000256" key="1">
    <source>
        <dbReference type="ARBA" id="ARBA00004651"/>
    </source>
</evidence>
<evidence type="ECO:0000256" key="6">
    <source>
        <dbReference type="ARBA" id="ARBA00038076"/>
    </source>
</evidence>
<dbReference type="PANTHER" id="PTHR30572">
    <property type="entry name" value="MEMBRANE COMPONENT OF TRANSPORTER-RELATED"/>
    <property type="match status" value="1"/>
</dbReference>
<evidence type="ECO:0000256" key="3">
    <source>
        <dbReference type="ARBA" id="ARBA00022692"/>
    </source>
</evidence>
<dbReference type="KEGG" id="talb:FTW19_08245"/>
<keyword evidence="3 8" id="KW-0812">Transmembrane</keyword>
<evidence type="ECO:0000256" key="8">
    <source>
        <dbReference type="SAM" id="Phobius"/>
    </source>
</evidence>
<dbReference type="Proteomes" id="UP000321820">
    <property type="component" value="Chromosome"/>
</dbReference>
<reference evidence="10 11" key="1">
    <citation type="submission" date="2019-08" db="EMBL/GenBank/DDBJ databases">
        <title>Complete genome sequence of Terriglobus albidus strain ORNL.</title>
        <authorList>
            <person name="Podar M."/>
        </authorList>
    </citation>
    <scope>NUCLEOTIDE SEQUENCE [LARGE SCALE GENOMIC DNA]</scope>
    <source>
        <strain evidence="10 11">ORNL</strain>
    </source>
</reference>
<comment type="subcellular location">
    <subcellularLocation>
        <location evidence="1">Cell membrane</location>
        <topology evidence="1">Multi-pass membrane protein</topology>
    </subcellularLocation>
</comment>
<dbReference type="PANTHER" id="PTHR30572:SF4">
    <property type="entry name" value="ABC TRANSPORTER PERMEASE YTRF"/>
    <property type="match status" value="1"/>
</dbReference>
<keyword evidence="4 8" id="KW-1133">Transmembrane helix</keyword>